<dbReference type="AlphaFoldDB" id="A0A0P0WCP5"/>
<dbReference type="eggNOG" id="KOG1208">
    <property type="taxonomic scope" value="Eukaryota"/>
</dbReference>
<accession>A0A0P0WCP5</accession>
<evidence type="ECO:0007829" key="8">
    <source>
        <dbReference type="ProteomicsDB" id="A0A0P0WCP5"/>
    </source>
</evidence>
<dbReference type="Pfam" id="PF00106">
    <property type="entry name" value="adh_short"/>
    <property type="match status" value="1"/>
</dbReference>
<dbReference type="EMBL" id="AP014960">
    <property type="protein sequence ID" value="BAS90220.1"/>
    <property type="molecule type" value="Genomic_DNA"/>
</dbReference>
<dbReference type="PRINTS" id="PR00081">
    <property type="entry name" value="GDHRDH"/>
</dbReference>
<dbReference type="Gene3D" id="3.40.50.720">
    <property type="entry name" value="NAD(P)-binding Rossmann-like Domain"/>
    <property type="match status" value="1"/>
</dbReference>
<evidence type="ECO:0000256" key="3">
    <source>
        <dbReference type="ARBA" id="ARBA00023002"/>
    </source>
</evidence>
<gene>
    <name evidence="5" type="ordered locus">Os04g0531750</name>
    <name evidence="5" type="ORF">OSNPB_040531750</name>
</gene>
<protein>
    <submittedName>
        <fullName evidence="5">Os04g0531750 protein</fullName>
    </submittedName>
</protein>
<keyword evidence="3" id="KW-0560">Oxidoreductase</keyword>
<reference evidence="6" key="1">
    <citation type="journal article" date="2005" name="Nature">
        <title>The map-based sequence of the rice genome.</title>
        <authorList>
            <consortium name="International rice genome sequencing project (IRGSP)"/>
            <person name="Matsumoto T."/>
            <person name="Wu J."/>
            <person name="Kanamori H."/>
            <person name="Katayose Y."/>
            <person name="Fujisawa M."/>
            <person name="Namiki N."/>
            <person name="Mizuno H."/>
            <person name="Yamamoto K."/>
            <person name="Antonio B.A."/>
            <person name="Baba T."/>
            <person name="Sakata K."/>
            <person name="Nagamura Y."/>
            <person name="Aoki H."/>
            <person name="Arikawa K."/>
            <person name="Arita K."/>
            <person name="Bito T."/>
            <person name="Chiden Y."/>
            <person name="Fujitsuka N."/>
            <person name="Fukunaka R."/>
            <person name="Hamada M."/>
            <person name="Harada C."/>
            <person name="Hayashi A."/>
            <person name="Hijishita S."/>
            <person name="Honda M."/>
            <person name="Hosokawa S."/>
            <person name="Ichikawa Y."/>
            <person name="Idonuma A."/>
            <person name="Iijima M."/>
            <person name="Ikeda M."/>
            <person name="Ikeno M."/>
            <person name="Ito K."/>
            <person name="Ito S."/>
            <person name="Ito T."/>
            <person name="Ito Y."/>
            <person name="Ito Y."/>
            <person name="Iwabuchi A."/>
            <person name="Kamiya K."/>
            <person name="Karasawa W."/>
            <person name="Kurita K."/>
            <person name="Katagiri S."/>
            <person name="Kikuta A."/>
            <person name="Kobayashi H."/>
            <person name="Kobayashi N."/>
            <person name="Machita K."/>
            <person name="Maehara T."/>
            <person name="Masukawa M."/>
            <person name="Mizubayashi T."/>
            <person name="Mukai Y."/>
            <person name="Nagasaki H."/>
            <person name="Nagata Y."/>
            <person name="Naito S."/>
            <person name="Nakashima M."/>
            <person name="Nakama Y."/>
            <person name="Nakamichi Y."/>
            <person name="Nakamura M."/>
            <person name="Meguro A."/>
            <person name="Negishi M."/>
            <person name="Ohta I."/>
            <person name="Ohta T."/>
            <person name="Okamoto M."/>
            <person name="Ono N."/>
            <person name="Saji S."/>
            <person name="Sakaguchi M."/>
            <person name="Sakai K."/>
            <person name="Shibata M."/>
            <person name="Shimokawa T."/>
            <person name="Song J."/>
            <person name="Takazaki Y."/>
            <person name="Terasawa K."/>
            <person name="Tsugane M."/>
            <person name="Tsuji K."/>
            <person name="Ueda S."/>
            <person name="Waki K."/>
            <person name="Yamagata H."/>
            <person name="Yamamoto M."/>
            <person name="Yamamoto S."/>
            <person name="Yamane H."/>
            <person name="Yoshiki S."/>
            <person name="Yoshihara R."/>
            <person name="Yukawa K."/>
            <person name="Zhong H."/>
            <person name="Yano M."/>
            <person name="Yuan Q."/>
            <person name="Ouyang S."/>
            <person name="Liu J."/>
            <person name="Jones K.M."/>
            <person name="Gansberger K."/>
            <person name="Moffat K."/>
            <person name="Hill J."/>
            <person name="Bera J."/>
            <person name="Fadrosh D."/>
            <person name="Jin S."/>
            <person name="Johri S."/>
            <person name="Kim M."/>
            <person name="Overton L."/>
            <person name="Reardon M."/>
            <person name="Tsitrin T."/>
            <person name="Vuong H."/>
            <person name="Weaver B."/>
            <person name="Ciecko A."/>
            <person name="Tallon L."/>
            <person name="Jackson J."/>
            <person name="Pai G."/>
            <person name="Aken S.V."/>
            <person name="Utterback T."/>
            <person name="Reidmuller S."/>
            <person name="Feldblyum T."/>
            <person name="Hsiao J."/>
            <person name="Zismann V."/>
            <person name="Iobst S."/>
            <person name="de Vazeille A.R."/>
            <person name="Buell C.R."/>
            <person name="Ying K."/>
            <person name="Li Y."/>
            <person name="Lu T."/>
            <person name="Huang Y."/>
            <person name="Zhao Q."/>
            <person name="Feng Q."/>
            <person name="Zhang L."/>
            <person name="Zhu J."/>
            <person name="Weng Q."/>
            <person name="Mu J."/>
            <person name="Lu Y."/>
            <person name="Fan D."/>
            <person name="Liu Y."/>
            <person name="Guan J."/>
            <person name="Zhang Y."/>
            <person name="Yu S."/>
            <person name="Liu X."/>
            <person name="Zhang Y."/>
            <person name="Hong G."/>
            <person name="Han B."/>
            <person name="Choisne N."/>
            <person name="Demange N."/>
            <person name="Orjeda G."/>
            <person name="Samain S."/>
            <person name="Cattolico L."/>
            <person name="Pelletier E."/>
            <person name="Couloux A."/>
            <person name="Segurens B."/>
            <person name="Wincker P."/>
            <person name="D'Hont A."/>
            <person name="Scarpelli C."/>
            <person name="Weissenbach J."/>
            <person name="Salanoubat M."/>
            <person name="Quetier F."/>
            <person name="Yu Y."/>
            <person name="Kim H.R."/>
            <person name="Rambo T."/>
            <person name="Currie J."/>
            <person name="Collura K."/>
            <person name="Luo M."/>
            <person name="Yang T."/>
            <person name="Ammiraju J.S.S."/>
            <person name="Engler F."/>
            <person name="Soderlund C."/>
            <person name="Wing R.A."/>
            <person name="Palmer L.E."/>
            <person name="de la Bastide M."/>
            <person name="Spiegel L."/>
            <person name="Nascimento L."/>
            <person name="Zutavern T."/>
            <person name="O'Shaughnessy A."/>
            <person name="Dike S."/>
            <person name="Dedhia N."/>
            <person name="Preston R."/>
            <person name="Balija V."/>
            <person name="McCombie W.R."/>
            <person name="Chow T."/>
            <person name="Chen H."/>
            <person name="Chung M."/>
            <person name="Chen C."/>
            <person name="Shaw J."/>
            <person name="Wu H."/>
            <person name="Hsiao K."/>
            <person name="Chao Y."/>
            <person name="Chu M."/>
            <person name="Cheng C."/>
            <person name="Hour A."/>
            <person name="Lee P."/>
            <person name="Lin S."/>
            <person name="Lin Y."/>
            <person name="Liou J."/>
            <person name="Liu S."/>
            <person name="Hsing Y."/>
            <person name="Raghuvanshi S."/>
            <person name="Mohanty A."/>
            <person name="Bharti A.K."/>
            <person name="Gaur A."/>
            <person name="Gupta V."/>
            <person name="Kumar D."/>
            <person name="Ravi V."/>
            <person name="Vij S."/>
            <person name="Kapur A."/>
            <person name="Khurana P."/>
            <person name="Khurana P."/>
            <person name="Khurana J.P."/>
            <person name="Tyagi A.K."/>
            <person name="Gaikwad K."/>
            <person name="Singh A."/>
            <person name="Dalal V."/>
            <person name="Srivastava S."/>
            <person name="Dixit A."/>
            <person name="Pal A.K."/>
            <person name="Ghazi I.A."/>
            <person name="Yadav M."/>
            <person name="Pandit A."/>
            <person name="Bhargava A."/>
            <person name="Sureshbabu K."/>
            <person name="Batra K."/>
            <person name="Sharma T.R."/>
            <person name="Mohapatra T."/>
            <person name="Singh N.K."/>
            <person name="Messing J."/>
            <person name="Nelson A.B."/>
            <person name="Fuks G."/>
            <person name="Kavchok S."/>
            <person name="Keizer G."/>
            <person name="Linton E."/>
            <person name="Llaca V."/>
            <person name="Song R."/>
            <person name="Tanyolac B."/>
            <person name="Young S."/>
            <person name="Ho-Il K."/>
            <person name="Hahn J.H."/>
            <person name="Sangsakoo G."/>
            <person name="Vanavichit A."/>
            <person name="de Mattos Luiz.A.T."/>
            <person name="Zimmer P.D."/>
            <person name="Malone G."/>
            <person name="Dellagostin O."/>
            <person name="de Oliveira A.C."/>
            <person name="Bevan M."/>
            <person name="Bancroft I."/>
            <person name="Minx P."/>
            <person name="Cordum H."/>
            <person name="Wilson R."/>
            <person name="Cheng Z."/>
            <person name="Jin W."/>
            <person name="Jiang J."/>
            <person name="Leong S.A."/>
            <person name="Iwama H."/>
            <person name="Gojobori T."/>
            <person name="Itoh T."/>
            <person name="Niimura Y."/>
            <person name="Fujii Y."/>
            <person name="Habara T."/>
            <person name="Sakai H."/>
            <person name="Sato Y."/>
            <person name="Wilson G."/>
            <person name="Kumar K."/>
            <person name="McCouch S."/>
            <person name="Juretic N."/>
            <person name="Hoen D."/>
            <person name="Wright S."/>
            <person name="Bruskiewich R."/>
            <person name="Bureau T."/>
            <person name="Miyao A."/>
            <person name="Hirochika H."/>
            <person name="Nishikawa T."/>
            <person name="Kadowaki K."/>
            <person name="Sugiura M."/>
            <person name="Burr B."/>
            <person name="Sasaki T."/>
        </authorList>
    </citation>
    <scope>NUCLEOTIDE SEQUENCE [LARGE SCALE GENOMIC DNA]</scope>
    <source>
        <strain evidence="6">cv. Nipponbare</strain>
    </source>
</reference>
<organism evidence="5 6">
    <name type="scientific">Oryza sativa subsp. japonica</name>
    <name type="common">Rice</name>
    <dbReference type="NCBI Taxonomy" id="39947"/>
    <lineage>
        <taxon>Eukaryota</taxon>
        <taxon>Viridiplantae</taxon>
        <taxon>Streptophyta</taxon>
        <taxon>Embryophyta</taxon>
        <taxon>Tracheophyta</taxon>
        <taxon>Spermatophyta</taxon>
        <taxon>Magnoliopsida</taxon>
        <taxon>Liliopsida</taxon>
        <taxon>Poales</taxon>
        <taxon>Poaceae</taxon>
        <taxon>BOP clade</taxon>
        <taxon>Oryzoideae</taxon>
        <taxon>Oryzeae</taxon>
        <taxon>Oryzinae</taxon>
        <taxon>Oryza</taxon>
        <taxon>Oryza sativa</taxon>
    </lineage>
</organism>
<dbReference type="SMR" id="A0A0P0WCP5"/>
<dbReference type="PaxDb" id="39947-A0A0P0WCP5"/>
<name>A0A0P0WCP5_ORYSJ</name>
<evidence type="ECO:0000256" key="2">
    <source>
        <dbReference type="ARBA" id="ARBA00022857"/>
    </source>
</evidence>
<evidence type="ECO:0007829" key="7">
    <source>
        <dbReference type="PeptideAtlas" id="A0A0P0WCP5"/>
    </source>
</evidence>
<keyword evidence="6" id="KW-1185">Reference proteome</keyword>
<reference evidence="5 6" key="2">
    <citation type="journal article" date="2013" name="Plant Cell Physiol.">
        <title>Rice Annotation Project Database (RAP-DB): an integrative and interactive database for rice genomics.</title>
        <authorList>
            <person name="Sakai H."/>
            <person name="Lee S.S."/>
            <person name="Tanaka T."/>
            <person name="Numa H."/>
            <person name="Kim J."/>
            <person name="Kawahara Y."/>
            <person name="Wakimoto H."/>
            <person name="Yang C.C."/>
            <person name="Iwamoto M."/>
            <person name="Abe T."/>
            <person name="Yamada Y."/>
            <person name="Muto A."/>
            <person name="Inokuchi H."/>
            <person name="Ikemura T."/>
            <person name="Matsumoto T."/>
            <person name="Sasaki T."/>
            <person name="Itoh T."/>
        </authorList>
    </citation>
    <scope>NUCLEOTIDE SEQUENCE [LARGE SCALE GENOMIC DNA]</scope>
    <source>
        <strain evidence="6">cv. Nipponbare</strain>
    </source>
</reference>
<evidence type="ECO:0000256" key="1">
    <source>
        <dbReference type="ARBA" id="ARBA00006484"/>
    </source>
</evidence>
<dbReference type="FunFam" id="3.40.50.720:FF:000396">
    <property type="entry name" value="(+)-neomenthol dehydrogenase"/>
    <property type="match status" value="1"/>
</dbReference>
<dbReference type="InParanoid" id="A0A0P0WCP5"/>
<dbReference type="FunCoup" id="A0A0P0WCP5">
    <property type="interactions" value="2374"/>
</dbReference>
<proteinExistence type="evidence at protein level"/>
<evidence type="ECO:0000256" key="4">
    <source>
        <dbReference type="RuleBase" id="RU000363"/>
    </source>
</evidence>
<dbReference type="InterPro" id="IPR002347">
    <property type="entry name" value="SDR_fam"/>
</dbReference>
<dbReference type="SUPFAM" id="SSF51735">
    <property type="entry name" value="NAD(P)-binding Rossmann-fold domains"/>
    <property type="match status" value="1"/>
</dbReference>
<dbReference type="GO" id="GO:0016491">
    <property type="term" value="F:oxidoreductase activity"/>
    <property type="evidence" value="ECO:0007669"/>
    <property type="project" value="UniProtKB-KW"/>
</dbReference>
<keyword evidence="7 8" id="KW-1267">Proteomics identification</keyword>
<dbReference type="InterPro" id="IPR036291">
    <property type="entry name" value="NAD(P)-bd_dom_sf"/>
</dbReference>
<dbReference type="OMA" id="CRNISEG"/>
<keyword evidence="2" id="KW-0521">NADP</keyword>
<dbReference type="STRING" id="39947.A0A0P0WCP5"/>
<dbReference type="Gramene" id="Os04t0531750-00">
    <property type="protein sequence ID" value="Os04t0531750-00"/>
    <property type="gene ID" value="Os04g0531750"/>
</dbReference>
<comment type="similarity">
    <text evidence="1 4">Belongs to the short-chain dehydrogenases/reductases (SDR) family.</text>
</comment>
<dbReference type="PRINTS" id="PR00080">
    <property type="entry name" value="SDRFAMILY"/>
</dbReference>
<reference evidence="5 6" key="3">
    <citation type="journal article" date="2013" name="Rice">
        <title>Improvement of the Oryza sativa Nipponbare reference genome using next generation sequence and optical map data.</title>
        <authorList>
            <person name="Kawahara Y."/>
            <person name="de la Bastide M."/>
            <person name="Hamilton J.P."/>
            <person name="Kanamori H."/>
            <person name="McCombie W.R."/>
            <person name="Ouyang S."/>
            <person name="Schwartz D.C."/>
            <person name="Tanaka T."/>
            <person name="Wu J."/>
            <person name="Zhou S."/>
            <person name="Childs K.L."/>
            <person name="Davidson R.M."/>
            <person name="Lin H."/>
            <person name="Quesada-Ocampo L."/>
            <person name="Vaillancourt B."/>
            <person name="Sakai H."/>
            <person name="Lee S.S."/>
            <person name="Kim J."/>
            <person name="Numa H."/>
            <person name="Itoh T."/>
            <person name="Buell C.R."/>
            <person name="Matsumoto T."/>
        </authorList>
    </citation>
    <scope>NUCLEOTIDE SEQUENCE [LARGE SCALE GENOMIC DNA]</scope>
    <source>
        <strain evidence="6">cv. Nipponbare</strain>
    </source>
</reference>
<evidence type="ECO:0000313" key="5">
    <source>
        <dbReference type="EMBL" id="BAS90220.1"/>
    </source>
</evidence>
<dbReference type="Proteomes" id="UP000059680">
    <property type="component" value="Chromosome 4"/>
</dbReference>
<dbReference type="PANTHER" id="PTHR43490">
    <property type="entry name" value="(+)-NEOMENTHOL DEHYDROGENASE"/>
    <property type="match status" value="1"/>
</dbReference>
<dbReference type="PANTHER" id="PTHR43490:SF120">
    <property type="entry name" value="OS04G0532400 PROTEIN"/>
    <property type="match status" value="1"/>
</dbReference>
<evidence type="ECO:0000313" key="6">
    <source>
        <dbReference type="Proteomes" id="UP000059680"/>
    </source>
</evidence>
<sequence>MPRFKYRCLTACGQNRNRGTTSSAIALPGTLRSRVAVVTGGNKGIGLEVCRQLAADGITVVLTARDETRGVEAAEKLRGMGLSCVIFHHLEVTDSSSVSRLADFLTTRFGKLEILVNNAAVSGMEHAQRVDTNEEQFVGMDKQQRLEWLNKQGRETYDAAKNGVQTNYYGTKLVIQTLLPLLLQSSGEGRIVNVSSDAGLLRWLVNNEDLRKELDDVDNLTEERLDEVLDSFLKDFEAGALEAHGWPTAPFVAYKMAKVAMNAYTRILARRHPELRVNCVHPGYVKTDMTINSGFLTPEEGGRNVVTVALLPDGGPTGAYFDEGREASFLE</sequence>